<dbReference type="AlphaFoldDB" id="A0A067N6L3"/>
<dbReference type="Proteomes" id="UP000027195">
    <property type="component" value="Unassembled WGS sequence"/>
</dbReference>
<dbReference type="PANTHER" id="PTHR24198:SF165">
    <property type="entry name" value="ANKYRIN REPEAT-CONTAINING PROTEIN-RELATED"/>
    <property type="match status" value="1"/>
</dbReference>
<feature type="repeat" description="ANK" evidence="3">
    <location>
        <begin position="63"/>
        <end position="104"/>
    </location>
</feature>
<evidence type="ECO:0000313" key="5">
    <source>
        <dbReference type="Proteomes" id="UP000027195"/>
    </source>
</evidence>
<dbReference type="InterPro" id="IPR002110">
    <property type="entry name" value="Ankyrin_rpt"/>
</dbReference>
<accession>A0A067N6L3</accession>
<dbReference type="Pfam" id="PF13637">
    <property type="entry name" value="Ank_4"/>
    <property type="match status" value="1"/>
</dbReference>
<dbReference type="Pfam" id="PF00023">
    <property type="entry name" value="Ank"/>
    <property type="match status" value="1"/>
</dbReference>
<dbReference type="SUPFAM" id="SSF48403">
    <property type="entry name" value="Ankyrin repeat"/>
    <property type="match status" value="2"/>
</dbReference>
<evidence type="ECO:0000256" key="1">
    <source>
        <dbReference type="ARBA" id="ARBA00022737"/>
    </source>
</evidence>
<evidence type="ECO:0000256" key="2">
    <source>
        <dbReference type="ARBA" id="ARBA00023043"/>
    </source>
</evidence>
<dbReference type="PROSITE" id="PS50297">
    <property type="entry name" value="ANK_REP_REGION"/>
    <property type="match status" value="1"/>
</dbReference>
<keyword evidence="2 3" id="KW-0040">ANK repeat</keyword>
<feature type="repeat" description="ANK" evidence="3">
    <location>
        <begin position="30"/>
        <end position="62"/>
    </location>
</feature>
<protein>
    <submittedName>
        <fullName evidence="4">Uncharacterized protein</fullName>
    </submittedName>
</protein>
<dbReference type="Gene3D" id="1.25.40.20">
    <property type="entry name" value="Ankyrin repeat-containing domain"/>
    <property type="match status" value="4"/>
</dbReference>
<proteinExistence type="predicted"/>
<evidence type="ECO:0000313" key="4">
    <source>
        <dbReference type="EMBL" id="KDQ19396.1"/>
    </source>
</evidence>
<evidence type="ECO:0000256" key="3">
    <source>
        <dbReference type="PROSITE-ProRule" id="PRU00023"/>
    </source>
</evidence>
<dbReference type="Pfam" id="PF12796">
    <property type="entry name" value="Ank_2"/>
    <property type="match status" value="1"/>
</dbReference>
<dbReference type="HOGENOM" id="CLU_000134_18_0_1"/>
<dbReference type="InParanoid" id="A0A067N6L3"/>
<dbReference type="OrthoDB" id="194358at2759"/>
<organism evidence="4 5">
    <name type="scientific">Botryobasidium botryosum (strain FD-172 SS1)</name>
    <dbReference type="NCBI Taxonomy" id="930990"/>
    <lineage>
        <taxon>Eukaryota</taxon>
        <taxon>Fungi</taxon>
        <taxon>Dikarya</taxon>
        <taxon>Basidiomycota</taxon>
        <taxon>Agaricomycotina</taxon>
        <taxon>Agaricomycetes</taxon>
        <taxon>Cantharellales</taxon>
        <taxon>Botryobasidiaceae</taxon>
        <taxon>Botryobasidium</taxon>
    </lineage>
</organism>
<dbReference type="EMBL" id="KL198019">
    <property type="protein sequence ID" value="KDQ19396.1"/>
    <property type="molecule type" value="Genomic_DNA"/>
</dbReference>
<dbReference type="InterPro" id="IPR036770">
    <property type="entry name" value="Ankyrin_rpt-contain_sf"/>
</dbReference>
<dbReference type="SMART" id="SM00248">
    <property type="entry name" value="ANK"/>
    <property type="match status" value="8"/>
</dbReference>
<keyword evidence="1" id="KW-0677">Repeat</keyword>
<gene>
    <name evidence="4" type="ORF">BOTBODRAFT_102512</name>
</gene>
<dbReference type="STRING" id="930990.A0A067N6L3"/>
<reference evidence="5" key="1">
    <citation type="journal article" date="2014" name="Proc. Natl. Acad. Sci. U.S.A.">
        <title>Extensive sampling of basidiomycete genomes demonstrates inadequacy of the white-rot/brown-rot paradigm for wood decay fungi.</title>
        <authorList>
            <person name="Riley R."/>
            <person name="Salamov A.A."/>
            <person name="Brown D.W."/>
            <person name="Nagy L.G."/>
            <person name="Floudas D."/>
            <person name="Held B.W."/>
            <person name="Levasseur A."/>
            <person name="Lombard V."/>
            <person name="Morin E."/>
            <person name="Otillar R."/>
            <person name="Lindquist E.A."/>
            <person name="Sun H."/>
            <person name="LaButti K.M."/>
            <person name="Schmutz J."/>
            <person name="Jabbour D."/>
            <person name="Luo H."/>
            <person name="Baker S.E."/>
            <person name="Pisabarro A.G."/>
            <person name="Walton J.D."/>
            <person name="Blanchette R.A."/>
            <person name="Henrissat B."/>
            <person name="Martin F."/>
            <person name="Cullen D."/>
            <person name="Hibbett D.S."/>
            <person name="Grigoriev I.V."/>
        </authorList>
    </citation>
    <scope>NUCLEOTIDE SEQUENCE [LARGE SCALE GENOMIC DNA]</scope>
    <source>
        <strain evidence="5">FD-172 SS1</strain>
    </source>
</reference>
<sequence>MTSLWLLPDELETLKQELLAGGDIEECDPEGATRLHRAARSADVPLVQLLVDLGADIHARGEYARQPLHYASWGGADDVCMETARSRVTQILLGAGADVDARDGRHETALTRACSHDSYFSIRVLLQGGACPVHRSECPPSTVIKLLQHPNPSEAVTALLKEGVDVNAVDIYGDTLLHHAARLGAPLLVEALLQAFANPVLPGKMGQCVLHHAVSLVEHPGGIEAVTLLYVKGADINAKDGYGQTPLFRAAMRGGASAVLLLGKLGANPSLSYNNGVALHHAAKLVDHPAGEEAITALANTDSIHTRDGRGCTPLCETAWGGKPAAVLLLLKLGADPSLPCWGGHVPLHHAHKLIGHPDGEEAITALAHPSNIHIKNGVGHTPLCEAAWGGKPAAVLLLLKLGADPSLPCESGYVPLHHAAKLVDHPAW</sequence>
<name>A0A067N6L3_BOTB1</name>
<dbReference type="PANTHER" id="PTHR24198">
    <property type="entry name" value="ANKYRIN REPEAT AND PROTEIN KINASE DOMAIN-CONTAINING PROTEIN"/>
    <property type="match status" value="1"/>
</dbReference>
<keyword evidence="5" id="KW-1185">Reference proteome</keyword>
<dbReference type="PROSITE" id="PS50088">
    <property type="entry name" value="ANK_REPEAT"/>
    <property type="match status" value="2"/>
</dbReference>